<keyword evidence="2" id="KW-1185">Reference proteome</keyword>
<name>A0ABM8TVF4_9BURK</name>
<dbReference type="Gene3D" id="3.40.50.300">
    <property type="entry name" value="P-loop containing nucleotide triphosphate hydrolases"/>
    <property type="match status" value="1"/>
</dbReference>
<sequence length="377" mass="42210">MRTGENLPDPWHFSRPELAKAYLQAFDLKLSAARGLFARRRMGKTEFLRRDLMPEAVTKGYLTAYTNLWDNRTSPETALVTALTEALEPKGAAAFLSKLRTPVKKVKASAKLAGSVEGSLEAELGKPGVDRTAALHEVLKQIDRAKKPLLLVIDEAQVLAGADHSDFAHALRAALDIRKERVKVIFAGSSETTLRAMFARASEPFYNWAPLEPFPLLGDEFVAFTVELLNSMARKKLTLEQGRHAFDELHRTPEFFKRFIERYMLYQPQGEAAALAYTKASVFSDEHSLAQWREMKPADRAILYLLARGESDLHSSATLERLGTMLGKTATRNTTGHALRRLLAATVITRLAMGDYRIEDEAFADWIRKRPEPAPDA</sequence>
<accession>A0ABM8TVF4</accession>
<evidence type="ECO:0000313" key="2">
    <source>
        <dbReference type="Proteomes" id="UP000672657"/>
    </source>
</evidence>
<proteinExistence type="predicted"/>
<evidence type="ECO:0000313" key="1">
    <source>
        <dbReference type="EMBL" id="CAG2160665.1"/>
    </source>
</evidence>
<dbReference type="Proteomes" id="UP000672657">
    <property type="component" value="Unassembled WGS sequence"/>
</dbReference>
<dbReference type="RefSeq" id="WP_211958401.1">
    <property type="nucleotide sequence ID" value="NZ_CAJPVI010000087.1"/>
</dbReference>
<dbReference type="PANTHER" id="PTHR34301:SF8">
    <property type="entry name" value="ATPASE DOMAIN-CONTAINING PROTEIN"/>
    <property type="match status" value="1"/>
</dbReference>
<evidence type="ECO:0008006" key="3">
    <source>
        <dbReference type="Google" id="ProtNLM"/>
    </source>
</evidence>
<dbReference type="EMBL" id="CAJPVI010000087">
    <property type="protein sequence ID" value="CAG2160665.1"/>
    <property type="molecule type" value="Genomic_DNA"/>
</dbReference>
<comment type="caution">
    <text evidence="1">The sequence shown here is derived from an EMBL/GenBank/DDBJ whole genome shotgun (WGS) entry which is preliminary data.</text>
</comment>
<dbReference type="InterPro" id="IPR027417">
    <property type="entry name" value="P-loop_NTPase"/>
</dbReference>
<organism evidence="1 2">
    <name type="scientific">Cupriavidus numazuensis</name>
    <dbReference type="NCBI Taxonomy" id="221992"/>
    <lineage>
        <taxon>Bacteria</taxon>
        <taxon>Pseudomonadati</taxon>
        <taxon>Pseudomonadota</taxon>
        <taxon>Betaproteobacteria</taxon>
        <taxon>Burkholderiales</taxon>
        <taxon>Burkholderiaceae</taxon>
        <taxon>Cupriavidus</taxon>
    </lineage>
</organism>
<dbReference type="SUPFAM" id="SSF52540">
    <property type="entry name" value="P-loop containing nucleoside triphosphate hydrolases"/>
    <property type="match status" value="1"/>
</dbReference>
<gene>
    <name evidence="1" type="ORF">LMG26411_07663</name>
</gene>
<reference evidence="1 2" key="1">
    <citation type="submission" date="2021-03" db="EMBL/GenBank/DDBJ databases">
        <authorList>
            <person name="Peeters C."/>
        </authorList>
    </citation>
    <scope>NUCLEOTIDE SEQUENCE [LARGE SCALE GENOMIC DNA]</scope>
    <source>
        <strain evidence="1 2">LMG 26411</strain>
    </source>
</reference>
<protein>
    <recommendedName>
        <fullName evidence="3">AAA+ ATPase domain-containing protein</fullName>
    </recommendedName>
</protein>
<dbReference type="PANTHER" id="PTHR34301">
    <property type="entry name" value="DNA-BINDING PROTEIN-RELATED"/>
    <property type="match status" value="1"/>
</dbReference>